<organism evidence="2 3">
    <name type="scientific">Prorocentrum cordatum</name>
    <dbReference type="NCBI Taxonomy" id="2364126"/>
    <lineage>
        <taxon>Eukaryota</taxon>
        <taxon>Sar</taxon>
        <taxon>Alveolata</taxon>
        <taxon>Dinophyceae</taxon>
        <taxon>Prorocentrales</taxon>
        <taxon>Prorocentraceae</taxon>
        <taxon>Prorocentrum</taxon>
    </lineage>
</organism>
<evidence type="ECO:0000256" key="1">
    <source>
        <dbReference type="SAM" id="MobiDB-lite"/>
    </source>
</evidence>
<keyword evidence="3" id="KW-1185">Reference proteome</keyword>
<name>A0ABN9SX89_9DINO</name>
<proteinExistence type="predicted"/>
<feature type="compositionally biased region" description="Polar residues" evidence="1">
    <location>
        <begin position="29"/>
        <end position="43"/>
    </location>
</feature>
<feature type="compositionally biased region" description="Basic and acidic residues" evidence="1">
    <location>
        <begin position="67"/>
        <end position="80"/>
    </location>
</feature>
<reference evidence="2" key="1">
    <citation type="submission" date="2023-10" db="EMBL/GenBank/DDBJ databases">
        <authorList>
            <person name="Chen Y."/>
            <person name="Shah S."/>
            <person name="Dougan E. K."/>
            <person name="Thang M."/>
            <person name="Chan C."/>
        </authorList>
    </citation>
    <scope>NUCLEOTIDE SEQUENCE [LARGE SCALE GENOMIC DNA]</scope>
</reference>
<accession>A0ABN9SX89</accession>
<feature type="compositionally biased region" description="Polar residues" evidence="1">
    <location>
        <begin position="92"/>
        <end position="105"/>
    </location>
</feature>
<evidence type="ECO:0000313" key="2">
    <source>
        <dbReference type="EMBL" id="CAK0837060.1"/>
    </source>
</evidence>
<feature type="region of interest" description="Disordered" evidence="1">
    <location>
        <begin position="66"/>
        <end position="105"/>
    </location>
</feature>
<gene>
    <name evidence="2" type="ORF">PCOR1329_LOCUS33354</name>
</gene>
<sequence length="159" mass="16070">MPSTCSSVWAPIAPTARALNGACAAPLGASSQPSTPRWLSSPSPARPPTQAWLSCISVDAVLGVPRGEARAARPRPDGPKRSPSLRARASPGFTSTASRKPFLTTSWKAAAPRRVAAGAPAAPGVSRAAPRSIPGAALAISATPGCERLFGQKASSPKA</sequence>
<protein>
    <submittedName>
        <fullName evidence="2">Uncharacterized protein</fullName>
    </submittedName>
</protein>
<dbReference type="Proteomes" id="UP001189429">
    <property type="component" value="Unassembled WGS sequence"/>
</dbReference>
<dbReference type="EMBL" id="CAUYUJ010014002">
    <property type="protein sequence ID" value="CAK0837060.1"/>
    <property type="molecule type" value="Genomic_DNA"/>
</dbReference>
<comment type="caution">
    <text evidence="2">The sequence shown here is derived from an EMBL/GenBank/DDBJ whole genome shotgun (WGS) entry which is preliminary data.</text>
</comment>
<feature type="region of interest" description="Disordered" evidence="1">
    <location>
        <begin position="25"/>
        <end position="48"/>
    </location>
</feature>
<evidence type="ECO:0000313" key="3">
    <source>
        <dbReference type="Proteomes" id="UP001189429"/>
    </source>
</evidence>